<dbReference type="GO" id="GO:0045892">
    <property type="term" value="P:negative regulation of DNA-templated transcription"/>
    <property type="evidence" value="ECO:0007669"/>
    <property type="project" value="InterPro"/>
</dbReference>
<dbReference type="NCBIfam" id="NF003994">
    <property type="entry name" value="PRK05472.2-3"/>
    <property type="match status" value="1"/>
</dbReference>
<dbReference type="SUPFAM" id="SSF46785">
    <property type="entry name" value="Winged helix' DNA-binding domain"/>
    <property type="match status" value="1"/>
</dbReference>
<dbReference type="GO" id="GO:0003677">
    <property type="term" value="F:DNA binding"/>
    <property type="evidence" value="ECO:0007669"/>
    <property type="project" value="UniProtKB-UniRule"/>
</dbReference>
<evidence type="ECO:0000256" key="2">
    <source>
        <dbReference type="ARBA" id="ARBA00022491"/>
    </source>
</evidence>
<keyword evidence="4 6" id="KW-0238">DNA-binding</keyword>
<keyword evidence="2 6" id="KW-0678">Repressor</keyword>
<comment type="subcellular location">
    <subcellularLocation>
        <location evidence="6">Cytoplasm</location>
    </subcellularLocation>
</comment>
<organism evidence="8 9">
    <name type="scientific">Thermosipho atlanticus DSM 15807</name>
    <dbReference type="NCBI Taxonomy" id="1123380"/>
    <lineage>
        <taxon>Bacteria</taxon>
        <taxon>Thermotogati</taxon>
        <taxon>Thermotogota</taxon>
        <taxon>Thermotogae</taxon>
        <taxon>Thermotogales</taxon>
        <taxon>Fervidobacteriaceae</taxon>
        <taxon>Thermosipho</taxon>
    </lineage>
</organism>
<evidence type="ECO:0000259" key="7">
    <source>
        <dbReference type="SMART" id="SM00881"/>
    </source>
</evidence>
<dbReference type="InterPro" id="IPR009718">
    <property type="entry name" value="Rex_DNA-bd_C_dom"/>
</dbReference>
<evidence type="ECO:0000256" key="1">
    <source>
        <dbReference type="ARBA" id="ARBA00022490"/>
    </source>
</evidence>
<dbReference type="InterPro" id="IPR003781">
    <property type="entry name" value="CoA-bd"/>
</dbReference>
<evidence type="ECO:0000256" key="6">
    <source>
        <dbReference type="HAMAP-Rule" id="MF_01131"/>
    </source>
</evidence>
<evidence type="ECO:0000256" key="4">
    <source>
        <dbReference type="ARBA" id="ARBA00023125"/>
    </source>
</evidence>
<dbReference type="GO" id="GO:0051775">
    <property type="term" value="P:response to redox state"/>
    <property type="evidence" value="ECO:0007669"/>
    <property type="project" value="InterPro"/>
</dbReference>
<dbReference type="SUPFAM" id="SSF51735">
    <property type="entry name" value="NAD(P)-binding Rossmann-fold domains"/>
    <property type="match status" value="1"/>
</dbReference>
<accession>A0A1M5T8I2</accession>
<evidence type="ECO:0000256" key="3">
    <source>
        <dbReference type="ARBA" id="ARBA00023015"/>
    </source>
</evidence>
<dbReference type="InterPro" id="IPR036390">
    <property type="entry name" value="WH_DNA-bd_sf"/>
</dbReference>
<dbReference type="GO" id="GO:0005737">
    <property type="term" value="C:cytoplasm"/>
    <property type="evidence" value="ECO:0007669"/>
    <property type="project" value="UniProtKB-SubCell"/>
</dbReference>
<keyword evidence="3 6" id="KW-0805">Transcription regulation</keyword>
<evidence type="ECO:0000313" key="9">
    <source>
        <dbReference type="Proteomes" id="UP000242592"/>
    </source>
</evidence>
<dbReference type="InterPro" id="IPR036291">
    <property type="entry name" value="NAD(P)-bd_dom_sf"/>
</dbReference>
<dbReference type="GO" id="GO:0003700">
    <property type="term" value="F:DNA-binding transcription factor activity"/>
    <property type="evidence" value="ECO:0007669"/>
    <property type="project" value="UniProtKB-UniRule"/>
</dbReference>
<protein>
    <recommendedName>
        <fullName evidence="6">Redox-sensing transcriptional repressor Rex</fullName>
    </recommendedName>
</protein>
<feature type="domain" description="CoA-binding" evidence="7">
    <location>
        <begin position="83"/>
        <end position="184"/>
    </location>
</feature>
<gene>
    <name evidence="6" type="primary">rex</name>
    <name evidence="8" type="ORF">SAMN02745199_1225</name>
</gene>
<evidence type="ECO:0000313" key="8">
    <source>
        <dbReference type="EMBL" id="SHH47075.1"/>
    </source>
</evidence>
<dbReference type="Pfam" id="PF02629">
    <property type="entry name" value="CoA_binding"/>
    <property type="match status" value="1"/>
</dbReference>
<reference evidence="9" key="1">
    <citation type="submission" date="2016-11" db="EMBL/GenBank/DDBJ databases">
        <authorList>
            <person name="Varghese N."/>
            <person name="Submissions S."/>
        </authorList>
    </citation>
    <scope>NUCLEOTIDE SEQUENCE [LARGE SCALE GENOMIC DNA]</scope>
    <source>
        <strain evidence="9">DSM 15807</strain>
    </source>
</reference>
<dbReference type="Gene3D" id="3.40.50.720">
    <property type="entry name" value="NAD(P)-binding Rossmann-like Domain"/>
    <property type="match status" value="1"/>
</dbReference>
<proteinExistence type="inferred from homology"/>
<dbReference type="Gene3D" id="1.10.10.10">
    <property type="entry name" value="Winged helix-like DNA-binding domain superfamily/Winged helix DNA-binding domain"/>
    <property type="match status" value="1"/>
</dbReference>
<keyword evidence="6" id="KW-0520">NAD</keyword>
<dbReference type="InterPro" id="IPR036388">
    <property type="entry name" value="WH-like_DNA-bd_sf"/>
</dbReference>
<feature type="binding site" evidence="6">
    <location>
        <begin position="94"/>
        <end position="99"/>
    </location>
    <ligand>
        <name>NAD(+)</name>
        <dbReference type="ChEBI" id="CHEBI:57540"/>
    </ligand>
</feature>
<keyword evidence="1 6" id="KW-0963">Cytoplasm</keyword>
<dbReference type="HAMAP" id="MF_01131">
    <property type="entry name" value="Rex"/>
    <property type="match status" value="1"/>
</dbReference>
<dbReference type="PANTHER" id="PTHR35786">
    <property type="entry name" value="REDOX-SENSING TRANSCRIPTIONAL REPRESSOR REX"/>
    <property type="match status" value="1"/>
</dbReference>
<sequence>MSECSNNKKTLMFPKPTLERLKLYLALLLQEEKEYISSDEIAKKLKITPEQVRKDISYLNFVGKPKVGYHIPSLLNELNELFGVDVTDNVIVVGAGGLGTAIAKYKGFKRIGIDIVAIFDNDEDKIGTFVSELVVLPLSELQRVIKRFKVKIAALCVPKESAQEAADLLVKSGIKAIWNFAPAILHVPPGILVENEDITRGILSIKHMLEKNK</sequence>
<dbReference type="SMART" id="SM00881">
    <property type="entry name" value="CoA_binding"/>
    <property type="match status" value="1"/>
</dbReference>
<dbReference type="NCBIfam" id="NF003995">
    <property type="entry name" value="PRK05472.2-4"/>
    <property type="match status" value="1"/>
</dbReference>
<name>A0A1M5T8I2_9BACT</name>
<dbReference type="AlphaFoldDB" id="A0A1M5T8I2"/>
<comment type="function">
    <text evidence="6">Modulates transcription in response to changes in cellular NADH/NAD(+) redox state.</text>
</comment>
<keyword evidence="5 6" id="KW-0804">Transcription</keyword>
<evidence type="ECO:0000256" key="5">
    <source>
        <dbReference type="ARBA" id="ARBA00023163"/>
    </source>
</evidence>
<comment type="similarity">
    <text evidence="6">Belongs to the transcriptional regulatory Rex family.</text>
</comment>
<dbReference type="PANTHER" id="PTHR35786:SF1">
    <property type="entry name" value="REDOX-SENSING TRANSCRIPTIONAL REPRESSOR REX 1"/>
    <property type="match status" value="1"/>
</dbReference>
<dbReference type="STRING" id="1123380.SAMN02745199_1225"/>
<keyword evidence="9" id="KW-1185">Reference proteome</keyword>
<comment type="caution">
    <text evidence="6">Lacks conserved residue(s) required for the propagation of feature annotation.</text>
</comment>
<comment type="subunit">
    <text evidence="6">Homodimer.</text>
</comment>
<dbReference type="RefSeq" id="WP_073073230.1">
    <property type="nucleotide sequence ID" value="NZ_FQXN01000004.1"/>
</dbReference>
<dbReference type="NCBIfam" id="NF003996">
    <property type="entry name" value="PRK05472.2-5"/>
    <property type="match status" value="1"/>
</dbReference>
<dbReference type="Proteomes" id="UP000242592">
    <property type="component" value="Unassembled WGS sequence"/>
</dbReference>
<dbReference type="InterPro" id="IPR022876">
    <property type="entry name" value="Tscrpt_rep_Rex"/>
</dbReference>
<dbReference type="Pfam" id="PF06971">
    <property type="entry name" value="Put_DNA-bind_N"/>
    <property type="match status" value="1"/>
</dbReference>
<dbReference type="EMBL" id="FQXN01000004">
    <property type="protein sequence ID" value="SHH47075.1"/>
    <property type="molecule type" value="Genomic_DNA"/>
</dbReference>